<dbReference type="InterPro" id="IPR003136">
    <property type="entry name" value="Cytidylate_kin"/>
</dbReference>
<dbReference type="AlphaFoldDB" id="A0A841H5C6"/>
<feature type="domain" description="Cytidylate kinase" evidence="9">
    <location>
        <begin position="12"/>
        <end position="222"/>
    </location>
</feature>
<dbReference type="GO" id="GO:0005524">
    <property type="term" value="F:ATP binding"/>
    <property type="evidence" value="ECO:0007669"/>
    <property type="project" value="UniProtKB-UniRule"/>
</dbReference>
<dbReference type="InterPro" id="IPR011994">
    <property type="entry name" value="Cytidylate_kinase_dom"/>
</dbReference>
<dbReference type="GO" id="GO:0015949">
    <property type="term" value="P:nucleobase-containing small molecule interconversion"/>
    <property type="evidence" value="ECO:0007669"/>
    <property type="project" value="TreeGrafter"/>
</dbReference>
<keyword evidence="11" id="KW-1185">Reference proteome</keyword>
<evidence type="ECO:0000313" key="11">
    <source>
        <dbReference type="Proteomes" id="UP000582837"/>
    </source>
</evidence>
<comment type="caution">
    <text evidence="10">The sequence shown here is derived from an EMBL/GenBank/DDBJ whole genome shotgun (WGS) entry which is preliminary data.</text>
</comment>
<proteinExistence type="inferred from homology"/>
<dbReference type="PANTHER" id="PTHR21299:SF2">
    <property type="entry name" value="CYTIDYLATE KINASE"/>
    <property type="match status" value="1"/>
</dbReference>
<evidence type="ECO:0000256" key="6">
    <source>
        <dbReference type="ARBA" id="ARBA00047615"/>
    </source>
</evidence>
<dbReference type="CDD" id="cd02020">
    <property type="entry name" value="CMPK"/>
    <property type="match status" value="1"/>
</dbReference>
<comment type="subcellular location">
    <subcellularLocation>
        <location evidence="8">Cytoplasm</location>
    </subcellularLocation>
</comment>
<keyword evidence="5 8" id="KW-0067">ATP-binding</keyword>
<feature type="binding site" evidence="8">
    <location>
        <begin position="16"/>
        <end position="24"/>
    </location>
    <ligand>
        <name>ATP</name>
        <dbReference type="ChEBI" id="CHEBI:30616"/>
    </ligand>
</feature>
<dbReference type="RefSeq" id="WP_205762069.1">
    <property type="nucleotide sequence ID" value="NZ_JABDTL010000002.1"/>
</dbReference>
<evidence type="ECO:0000256" key="2">
    <source>
        <dbReference type="ARBA" id="ARBA00022679"/>
    </source>
</evidence>
<evidence type="ECO:0000256" key="1">
    <source>
        <dbReference type="ARBA" id="ARBA00009427"/>
    </source>
</evidence>
<dbReference type="NCBIfam" id="TIGR00017">
    <property type="entry name" value="cmk"/>
    <property type="match status" value="1"/>
</dbReference>
<name>A0A841H5C6_9BACT</name>
<gene>
    <name evidence="8" type="primary">cmk</name>
    <name evidence="10" type="ORF">HNQ61_004841</name>
</gene>
<keyword evidence="2 8" id="KW-0808">Transferase</keyword>
<keyword evidence="8" id="KW-0963">Cytoplasm</keyword>
<dbReference type="InterPro" id="IPR027417">
    <property type="entry name" value="P-loop_NTPase"/>
</dbReference>
<comment type="catalytic activity">
    <reaction evidence="6 8">
        <text>dCMP + ATP = dCDP + ADP</text>
        <dbReference type="Rhea" id="RHEA:25094"/>
        <dbReference type="ChEBI" id="CHEBI:30616"/>
        <dbReference type="ChEBI" id="CHEBI:57566"/>
        <dbReference type="ChEBI" id="CHEBI:58593"/>
        <dbReference type="ChEBI" id="CHEBI:456216"/>
        <dbReference type="EC" id="2.7.4.25"/>
    </reaction>
</comment>
<dbReference type="EC" id="2.7.4.25" evidence="8"/>
<dbReference type="GO" id="GO:0036431">
    <property type="term" value="F:dCMP kinase activity"/>
    <property type="evidence" value="ECO:0007669"/>
    <property type="project" value="InterPro"/>
</dbReference>
<keyword evidence="4 8" id="KW-0418">Kinase</keyword>
<dbReference type="HAMAP" id="MF_00238">
    <property type="entry name" value="Cytidyl_kinase_type1"/>
    <property type="match status" value="1"/>
</dbReference>
<organism evidence="10 11">
    <name type="scientific">Longimicrobium terrae</name>
    <dbReference type="NCBI Taxonomy" id="1639882"/>
    <lineage>
        <taxon>Bacteria</taxon>
        <taxon>Pseudomonadati</taxon>
        <taxon>Gemmatimonadota</taxon>
        <taxon>Longimicrobiia</taxon>
        <taxon>Longimicrobiales</taxon>
        <taxon>Longimicrobiaceae</taxon>
        <taxon>Longimicrobium</taxon>
    </lineage>
</organism>
<dbReference type="Pfam" id="PF02224">
    <property type="entry name" value="Cytidylate_kin"/>
    <property type="match status" value="1"/>
</dbReference>
<sequence length="239" mass="25651">MTPPKRPDGIIIALDGPAGSGKSSTARAVAARLGYRHLDSGGFYRAITYAALRAGIDPDSWGSLTHAQLDTLDVHGHATETGYRMTVGGRDVSAEIRAPEVNAHVSQMAAVAGVREWLMDALREAGARGGLVADGRDIGTVVFPDAELKAYLICDPEERALRRLREQGADDLSTEHVRAEAARLQGRDQIDSSREAAPLRQADDAVVIDTTQLTFDEQVARIEGLARERAGIDRNADVS</sequence>
<reference evidence="10 11" key="1">
    <citation type="submission" date="2020-08" db="EMBL/GenBank/DDBJ databases">
        <title>Genomic Encyclopedia of Type Strains, Phase IV (KMG-IV): sequencing the most valuable type-strain genomes for metagenomic binning, comparative biology and taxonomic classification.</title>
        <authorList>
            <person name="Goeker M."/>
        </authorList>
    </citation>
    <scope>NUCLEOTIDE SEQUENCE [LARGE SCALE GENOMIC DNA]</scope>
    <source>
        <strain evidence="10 11">DSM 29007</strain>
    </source>
</reference>
<keyword evidence="3 8" id="KW-0547">Nucleotide-binding</keyword>
<dbReference type="GO" id="GO:0006220">
    <property type="term" value="P:pyrimidine nucleotide metabolic process"/>
    <property type="evidence" value="ECO:0007669"/>
    <property type="project" value="UniProtKB-UniRule"/>
</dbReference>
<protein>
    <recommendedName>
        <fullName evidence="8">Cytidylate kinase</fullName>
        <shortName evidence="8">CK</shortName>
        <ecNumber evidence="8">2.7.4.25</ecNumber>
    </recommendedName>
    <alternativeName>
        <fullName evidence="8">Cytidine monophosphate kinase</fullName>
        <shortName evidence="8">CMP kinase</shortName>
    </alternativeName>
</protein>
<dbReference type="PANTHER" id="PTHR21299">
    <property type="entry name" value="CYTIDYLATE KINASE/PANTOATE-BETA-ALANINE LIGASE"/>
    <property type="match status" value="1"/>
</dbReference>
<evidence type="ECO:0000256" key="8">
    <source>
        <dbReference type="HAMAP-Rule" id="MF_00238"/>
    </source>
</evidence>
<evidence type="ECO:0000256" key="5">
    <source>
        <dbReference type="ARBA" id="ARBA00022840"/>
    </source>
</evidence>
<accession>A0A841H5C6</accession>
<evidence type="ECO:0000256" key="3">
    <source>
        <dbReference type="ARBA" id="ARBA00022741"/>
    </source>
</evidence>
<comment type="similarity">
    <text evidence="1 8">Belongs to the cytidylate kinase family. Type 1 subfamily.</text>
</comment>
<dbReference type="SUPFAM" id="SSF52540">
    <property type="entry name" value="P-loop containing nucleoside triphosphate hydrolases"/>
    <property type="match status" value="1"/>
</dbReference>
<evidence type="ECO:0000256" key="7">
    <source>
        <dbReference type="ARBA" id="ARBA00048478"/>
    </source>
</evidence>
<dbReference type="Proteomes" id="UP000582837">
    <property type="component" value="Unassembled WGS sequence"/>
</dbReference>
<evidence type="ECO:0000313" key="10">
    <source>
        <dbReference type="EMBL" id="MBB6073174.1"/>
    </source>
</evidence>
<dbReference type="EMBL" id="JACHIA010000022">
    <property type="protein sequence ID" value="MBB6073174.1"/>
    <property type="molecule type" value="Genomic_DNA"/>
</dbReference>
<evidence type="ECO:0000259" key="9">
    <source>
        <dbReference type="Pfam" id="PF02224"/>
    </source>
</evidence>
<dbReference type="GO" id="GO:0005829">
    <property type="term" value="C:cytosol"/>
    <property type="evidence" value="ECO:0007669"/>
    <property type="project" value="TreeGrafter"/>
</dbReference>
<dbReference type="Gene3D" id="3.40.50.300">
    <property type="entry name" value="P-loop containing nucleotide triphosphate hydrolases"/>
    <property type="match status" value="1"/>
</dbReference>
<comment type="catalytic activity">
    <reaction evidence="7 8">
        <text>CMP + ATP = CDP + ADP</text>
        <dbReference type="Rhea" id="RHEA:11600"/>
        <dbReference type="ChEBI" id="CHEBI:30616"/>
        <dbReference type="ChEBI" id="CHEBI:58069"/>
        <dbReference type="ChEBI" id="CHEBI:60377"/>
        <dbReference type="ChEBI" id="CHEBI:456216"/>
        <dbReference type="EC" id="2.7.4.25"/>
    </reaction>
</comment>
<evidence type="ECO:0000256" key="4">
    <source>
        <dbReference type="ARBA" id="ARBA00022777"/>
    </source>
</evidence>